<dbReference type="Proteomes" id="UP001341281">
    <property type="component" value="Chromosome 07"/>
</dbReference>
<keyword evidence="3" id="KW-1185">Reference proteome</keyword>
<organism evidence="2 3">
    <name type="scientific">Paspalum notatum var. saurae</name>
    <dbReference type="NCBI Taxonomy" id="547442"/>
    <lineage>
        <taxon>Eukaryota</taxon>
        <taxon>Viridiplantae</taxon>
        <taxon>Streptophyta</taxon>
        <taxon>Embryophyta</taxon>
        <taxon>Tracheophyta</taxon>
        <taxon>Spermatophyta</taxon>
        <taxon>Magnoliopsida</taxon>
        <taxon>Liliopsida</taxon>
        <taxon>Poales</taxon>
        <taxon>Poaceae</taxon>
        <taxon>PACMAD clade</taxon>
        <taxon>Panicoideae</taxon>
        <taxon>Andropogonodae</taxon>
        <taxon>Paspaleae</taxon>
        <taxon>Paspalinae</taxon>
        <taxon>Paspalum</taxon>
    </lineage>
</organism>
<evidence type="ECO:0000313" key="2">
    <source>
        <dbReference type="EMBL" id="WVZ85499.1"/>
    </source>
</evidence>
<feature type="compositionally biased region" description="Basic and acidic residues" evidence="1">
    <location>
        <begin position="26"/>
        <end position="47"/>
    </location>
</feature>
<protein>
    <submittedName>
        <fullName evidence="2">Uncharacterized protein</fullName>
    </submittedName>
</protein>
<reference evidence="2 3" key="1">
    <citation type="submission" date="2024-02" db="EMBL/GenBank/DDBJ databases">
        <title>High-quality chromosome-scale genome assembly of Pensacola bahiagrass (Paspalum notatum Flugge var. saurae).</title>
        <authorList>
            <person name="Vega J.M."/>
            <person name="Podio M."/>
            <person name="Orjuela J."/>
            <person name="Siena L.A."/>
            <person name="Pessino S.C."/>
            <person name="Combes M.C."/>
            <person name="Mariac C."/>
            <person name="Albertini E."/>
            <person name="Pupilli F."/>
            <person name="Ortiz J.P.A."/>
            <person name="Leblanc O."/>
        </authorList>
    </citation>
    <scope>NUCLEOTIDE SEQUENCE [LARGE SCALE GENOMIC DNA]</scope>
    <source>
        <strain evidence="2">R1</strain>
        <tissue evidence="2">Leaf</tissue>
    </source>
</reference>
<accession>A0AAQ3U4N7</accession>
<dbReference type="EMBL" id="CP144751">
    <property type="protein sequence ID" value="WVZ85499.1"/>
    <property type="molecule type" value="Genomic_DNA"/>
</dbReference>
<sequence>MVDRRPGAGRRAPAPGAQASGVGPSTDDRPSDGVSETHGRLRRTETEYLELKRREDDLKRRQDLLREAE</sequence>
<proteinExistence type="predicted"/>
<dbReference type="AlphaFoldDB" id="A0AAQ3U4N7"/>
<evidence type="ECO:0000256" key="1">
    <source>
        <dbReference type="SAM" id="MobiDB-lite"/>
    </source>
</evidence>
<feature type="region of interest" description="Disordered" evidence="1">
    <location>
        <begin position="1"/>
        <end position="47"/>
    </location>
</feature>
<name>A0AAQ3U4N7_PASNO</name>
<evidence type="ECO:0000313" key="3">
    <source>
        <dbReference type="Proteomes" id="UP001341281"/>
    </source>
</evidence>
<gene>
    <name evidence="2" type="ORF">U9M48_032421</name>
</gene>